<gene>
    <name evidence="3" type="ORF">AL01_04740</name>
</gene>
<dbReference type="EMBL" id="JATM01000002">
    <property type="protein sequence ID" value="OOL19034.1"/>
    <property type="molecule type" value="Genomic_DNA"/>
</dbReference>
<dbReference type="PANTHER" id="PTHR37464:SF1">
    <property type="entry name" value="BLL2463 PROTEIN"/>
    <property type="match status" value="1"/>
</dbReference>
<dbReference type="PANTHER" id="PTHR37464">
    <property type="entry name" value="BLL2463 PROTEIN"/>
    <property type="match status" value="1"/>
</dbReference>
<name>A0A1S8GQP1_9PROT</name>
<feature type="domain" description="DUF4159" evidence="2">
    <location>
        <begin position="677"/>
        <end position="883"/>
    </location>
</feature>
<dbReference type="Gene3D" id="3.40.50.12140">
    <property type="entry name" value="Domain of unknown function DUF4159"/>
    <property type="match status" value="1"/>
</dbReference>
<proteinExistence type="predicted"/>
<dbReference type="SUPFAM" id="SSF52317">
    <property type="entry name" value="Class I glutamine amidotransferase-like"/>
    <property type="match status" value="1"/>
</dbReference>
<dbReference type="Gene3D" id="3.40.50.880">
    <property type="match status" value="1"/>
</dbReference>
<dbReference type="AlphaFoldDB" id="A0A1S8GQP1"/>
<reference evidence="3 4" key="1">
    <citation type="journal article" date="2016" name="PLoS ONE">
        <title>Whole-Genome Sequence Analysis of Bombella intestini LMG 28161T, a Novel Acetic Acid Bacterium Isolated from the Crop of a Red-Tailed Bumble Bee, Bombus lapidarius.</title>
        <authorList>
            <person name="Li L."/>
            <person name="Illeghems K."/>
            <person name="Van Kerrebroeck S."/>
            <person name="Borremans W."/>
            <person name="Cleenwerck I."/>
            <person name="Smagghe G."/>
            <person name="De Vuyst L."/>
            <person name="Vandamme P."/>
        </authorList>
    </citation>
    <scope>NUCLEOTIDE SEQUENCE [LARGE SCALE GENOMIC DNA]</scope>
    <source>
        <strain evidence="3 4">R-52487</strain>
    </source>
</reference>
<evidence type="ECO:0000313" key="3">
    <source>
        <dbReference type="EMBL" id="OOL19034.1"/>
    </source>
</evidence>
<dbReference type="Proteomes" id="UP000200980">
    <property type="component" value="Unassembled WGS sequence"/>
</dbReference>
<accession>A0A1S8GQP1</accession>
<dbReference type="RefSeq" id="WP_077396256.1">
    <property type="nucleotide sequence ID" value="NZ_JATM01000002.1"/>
</dbReference>
<dbReference type="Pfam" id="PF13709">
    <property type="entry name" value="DUF4159"/>
    <property type="match status" value="1"/>
</dbReference>
<dbReference type="OrthoDB" id="9773014at2"/>
<dbReference type="InterPro" id="IPR024163">
    <property type="entry name" value="Aerotolerance_reg_N"/>
</dbReference>
<keyword evidence="4" id="KW-1185">Reference proteome</keyword>
<dbReference type="InterPro" id="IPR011933">
    <property type="entry name" value="Double_TM_dom"/>
</dbReference>
<dbReference type="InterPro" id="IPR029062">
    <property type="entry name" value="Class_I_gatase-like"/>
</dbReference>
<evidence type="ECO:0000313" key="4">
    <source>
        <dbReference type="Proteomes" id="UP000200980"/>
    </source>
</evidence>
<dbReference type="InterPro" id="IPR025297">
    <property type="entry name" value="DUF4159"/>
</dbReference>
<feature type="domain" description="Aerotolerance regulator N-terminal" evidence="1">
    <location>
        <begin position="1"/>
        <end position="75"/>
    </location>
</feature>
<sequence>MTFLSPYLLLFLLVLPALWWLVRAIPPQPRRQRFPSLILLRTLSPTRQDAARTPLWLLILRMAALALLILAFSQPLYIPQQNHQTPQNLLLILDNDWAATPHWEDRKKHALALGEATLRSGGHVALLLSAPEADGHMPHLLQPADRMALQQVLAGLSAQPWPSDRKALARELQALGPKLRDTTVITLSDGVAQPGDEALQSSLQPAQRKEDIRWPRCDLLRLSIQHSPHVMVQAETLPDCPKQTLRLLGMKLGTSNHFTTQANALLPTGAPHELESLLPDSSSLDALSLPSVPGPAGIVLLPGKAGQRRIGLLRTNGDDTPLTGSNFYLARAMQAVIPYQEGTADSLLPRHPDIMIATDGTLSGTALDDVLAWVRKGGILIRFAGPDLARQSQQTMKNDEAALLPVPLLSGMRQLGGPMSWGTPQKLAPFPINTPFAGLTIPDDATIFRQLLAQPTDDLSRHVWATLTDGTPLVTARREGRGLTVLFHITPTADWSSLPLSGLFPQMMERLITRTPTMQQTDDTSHTQSDSLAPWRVLNTDKTLGLPAPSVRPLLKTTDQAVDALHQVGFYGGAAQHHPLNLADNQRPLADEMALGSLRPAGQAVLEHPLWPALLLLALGLLLLDLCLSLGRSGLFRLSRRAVLGLGAGLLAGGLQAPSLHATDINQAVPAAALATRLAHIQTGDATTDDAVQQGLEGLTAFLNQRSTTHLDHPVGVVPGQDDLAFYPLLYWPIIPGTHLDDAGKAALKAYIQHNGMILIDEMGAGGAMDGTDGSATRTALKNATEGLPIPSLTTLNEQHTLSHTFYLLHDFPGRIAGQPVYVARQGNDDSENVSPVIIGNADWAHAWAVDRNGEHPFAVIPDGESQRTLAYRFGFNTIIYALTGNYKNDQRHYPEMLKRLKNGPDDGSDGPDESEAP</sequence>
<dbReference type="NCBIfam" id="TIGR02226">
    <property type="entry name" value="two_anch"/>
    <property type="match status" value="1"/>
</dbReference>
<organism evidence="3 4">
    <name type="scientific">Bombella intestini</name>
    <dbReference type="NCBI Taxonomy" id="1539051"/>
    <lineage>
        <taxon>Bacteria</taxon>
        <taxon>Pseudomonadati</taxon>
        <taxon>Pseudomonadota</taxon>
        <taxon>Alphaproteobacteria</taxon>
        <taxon>Acetobacterales</taxon>
        <taxon>Acetobacteraceae</taxon>
        <taxon>Bombella</taxon>
    </lineage>
</organism>
<evidence type="ECO:0008006" key="5">
    <source>
        <dbReference type="Google" id="ProtNLM"/>
    </source>
</evidence>
<evidence type="ECO:0000259" key="1">
    <source>
        <dbReference type="Pfam" id="PF07584"/>
    </source>
</evidence>
<dbReference type="Pfam" id="PF07584">
    <property type="entry name" value="BatA"/>
    <property type="match status" value="1"/>
</dbReference>
<protein>
    <recommendedName>
        <fullName evidence="5">DUF4159 domain-containing protein</fullName>
    </recommendedName>
</protein>
<dbReference type="STRING" id="1539051.AL01_04740"/>
<evidence type="ECO:0000259" key="2">
    <source>
        <dbReference type="Pfam" id="PF13709"/>
    </source>
</evidence>
<comment type="caution">
    <text evidence="3">The sequence shown here is derived from an EMBL/GenBank/DDBJ whole genome shotgun (WGS) entry which is preliminary data.</text>
</comment>